<feature type="domain" description="DUF4116" evidence="1">
    <location>
        <begin position="330"/>
        <end position="359"/>
    </location>
</feature>
<feature type="domain" description="DUF4116" evidence="1">
    <location>
        <begin position="278"/>
        <end position="325"/>
    </location>
</feature>
<dbReference type="AlphaFoldDB" id="A0A6C0HAG9"/>
<sequence>MKKYNTVRISNGKIYIYKYNIFDISLFHDYIKQILQVKYYVIILNLKNKIQIRIPYYDDNNNYILNYKINYHEVYNINSINIIIIDDTIGNYIDILYEKISQYLYKLNLYHSHFSSRYLLYNFQSILLDLDNFIDFYNNLPYGVQLNYDILILYSSVNYNVYIETIKKINVSQFIIDVIRYNNNMFYHLNDNFISELTIEKKKYNNTDYQNFIISGALISIYALRYMNLLYLTTNIEYSNYNNFILRKQQINIRYDHYNMIQLIKDYNNSTLYNNYCNFILKTINVYENVLAYIPYIKLKNDYNIIINAVAYNGYSLRYASKSLKNNYIIVETAIKENGNALQYASVNLQNNQKLIMIATFNIWLRFILKI</sequence>
<protein>
    <recommendedName>
        <fullName evidence="1">DUF4116 domain-containing protein</fullName>
    </recommendedName>
</protein>
<dbReference type="InterPro" id="IPR025197">
    <property type="entry name" value="DUF4116"/>
</dbReference>
<dbReference type="Pfam" id="PF13475">
    <property type="entry name" value="DUF4116"/>
    <property type="match status" value="2"/>
</dbReference>
<evidence type="ECO:0000313" key="2">
    <source>
        <dbReference type="EMBL" id="QHT76983.1"/>
    </source>
</evidence>
<accession>A0A6C0HAG9</accession>
<dbReference type="EMBL" id="MN739911">
    <property type="protein sequence ID" value="QHT76983.1"/>
    <property type="molecule type" value="Genomic_DNA"/>
</dbReference>
<reference evidence="2" key="1">
    <citation type="journal article" date="2020" name="Nature">
        <title>Giant virus diversity and host interactions through global metagenomics.</title>
        <authorList>
            <person name="Schulz F."/>
            <person name="Roux S."/>
            <person name="Paez-Espino D."/>
            <person name="Jungbluth S."/>
            <person name="Walsh D.A."/>
            <person name="Denef V.J."/>
            <person name="McMahon K.D."/>
            <person name="Konstantinidis K.T."/>
            <person name="Eloe-Fadrosh E.A."/>
            <person name="Kyrpides N.C."/>
            <person name="Woyke T."/>
        </authorList>
    </citation>
    <scope>NUCLEOTIDE SEQUENCE</scope>
    <source>
        <strain evidence="2">GVMAG-M-3300023179-82</strain>
    </source>
</reference>
<organism evidence="2">
    <name type="scientific">viral metagenome</name>
    <dbReference type="NCBI Taxonomy" id="1070528"/>
    <lineage>
        <taxon>unclassified sequences</taxon>
        <taxon>metagenomes</taxon>
        <taxon>organismal metagenomes</taxon>
    </lineage>
</organism>
<name>A0A6C0HAG9_9ZZZZ</name>
<evidence type="ECO:0000259" key="1">
    <source>
        <dbReference type="Pfam" id="PF13475"/>
    </source>
</evidence>
<proteinExistence type="predicted"/>